<comment type="caution">
    <text evidence="2">The sequence shown here is derived from an EMBL/GenBank/DDBJ whole genome shotgun (WGS) entry which is preliminary data.</text>
</comment>
<gene>
    <name evidence="2" type="ORF">WJT86_04015</name>
</gene>
<feature type="transmembrane region" description="Helical" evidence="1">
    <location>
        <begin position="389"/>
        <end position="410"/>
    </location>
</feature>
<feature type="transmembrane region" description="Helical" evidence="1">
    <location>
        <begin position="256"/>
        <end position="275"/>
    </location>
</feature>
<protein>
    <submittedName>
        <fullName evidence="2">DUF4173 domain-containing protein</fullName>
    </submittedName>
</protein>
<feature type="transmembrane region" description="Helical" evidence="1">
    <location>
        <begin position="86"/>
        <end position="106"/>
    </location>
</feature>
<accession>A0ABV0BIZ4</accession>
<reference evidence="2 3" key="1">
    <citation type="submission" date="2024-04" db="EMBL/GenBank/DDBJ databases">
        <title>A novel species isolated from cricket.</title>
        <authorList>
            <person name="Wang H.-C."/>
        </authorList>
    </citation>
    <scope>NUCLEOTIDE SEQUENCE [LARGE SCALE GENOMIC DNA]</scope>
    <source>
        <strain evidence="2 3">WL0021</strain>
    </source>
</reference>
<feature type="transmembrane region" description="Helical" evidence="1">
    <location>
        <begin position="357"/>
        <end position="377"/>
    </location>
</feature>
<evidence type="ECO:0000313" key="3">
    <source>
        <dbReference type="Proteomes" id="UP001418637"/>
    </source>
</evidence>
<dbReference type="InterPro" id="IPR025291">
    <property type="entry name" value="DUF4153"/>
</dbReference>
<feature type="transmembrane region" description="Helical" evidence="1">
    <location>
        <begin position="295"/>
        <end position="313"/>
    </location>
</feature>
<dbReference type="EMBL" id="JBBYXI010000001">
    <property type="protein sequence ID" value="MEN3930226.1"/>
    <property type="molecule type" value="Genomic_DNA"/>
</dbReference>
<keyword evidence="1" id="KW-0812">Transmembrane</keyword>
<feature type="transmembrane region" description="Helical" evidence="1">
    <location>
        <begin position="199"/>
        <end position="218"/>
    </location>
</feature>
<dbReference type="Proteomes" id="UP001418637">
    <property type="component" value="Unassembled WGS sequence"/>
</dbReference>
<dbReference type="Pfam" id="PF13687">
    <property type="entry name" value="DUF4153"/>
    <property type="match status" value="1"/>
</dbReference>
<feature type="transmembrane region" description="Helical" evidence="1">
    <location>
        <begin position="65"/>
        <end position="80"/>
    </location>
</feature>
<feature type="transmembrane region" description="Helical" evidence="1">
    <location>
        <begin position="12"/>
        <end position="33"/>
    </location>
</feature>
<feature type="transmembrane region" description="Helical" evidence="1">
    <location>
        <begin position="325"/>
        <end position="345"/>
    </location>
</feature>
<keyword evidence="1" id="KW-0472">Membrane</keyword>
<evidence type="ECO:0000313" key="2">
    <source>
        <dbReference type="EMBL" id="MEN3930226.1"/>
    </source>
</evidence>
<feature type="transmembrane region" description="Helical" evidence="1">
    <location>
        <begin position="148"/>
        <end position="170"/>
    </location>
</feature>
<organism evidence="2 3">
    <name type="scientific">Hohaiivirga grylli</name>
    <dbReference type="NCBI Taxonomy" id="3133970"/>
    <lineage>
        <taxon>Bacteria</taxon>
        <taxon>Pseudomonadati</taxon>
        <taxon>Pseudomonadota</taxon>
        <taxon>Alphaproteobacteria</taxon>
        <taxon>Hyphomicrobiales</taxon>
        <taxon>Methylobacteriaceae</taxon>
        <taxon>Hohaiivirga</taxon>
    </lineage>
</organism>
<sequence>MAKINALARHRLRLPLKLALTLFLIGLADWLFFGWDIGISVVIFFLALVGGAVVANPVHATARQFYTVCILFALSLLPMVDELNGVSFAFGAVGALVFLLVTGGAMQRVKGAWVNLVASTLLATPLRFFKDISTYSSQTKRQGLKTTISLVSFARCAFLILTGSAFVFLFSNGNQLIADAWAKLETLLPSFENVSPERVGLWIFFLCVSWLFLGFALWRHNWIWKKSATQVRLPIKQQPEVAINLDFLSASLMRNALLMFNLIFAVQTVLDLVYLWGGASLPEGMTYAQYVHRGFNSLIAAVILAAGFVLLFMRKGGEGESSKTVRLLTYVWIAQNAILVISLMLRMELYVEVYFLTWSRVIVFIWMGIVIVGLALMAARIACGYSNGWLIRMNAIAVVAVVYACSFVDFPKVISSYNLAHYQINKLSDCQSCARFDFRYNGTLGAGALPAIDEYLANQYAEIANYEGAKPVITRSDAMETVVPERNPASYCQSLVRTYNNSVKVRNANAAYYLKETDNWRG</sequence>
<feature type="transmembrane region" description="Helical" evidence="1">
    <location>
        <begin position="39"/>
        <end position="58"/>
    </location>
</feature>
<dbReference type="RefSeq" id="WP_346336189.1">
    <property type="nucleotide sequence ID" value="NZ_JBBYXI010000001.1"/>
</dbReference>
<name>A0ABV0BIZ4_9HYPH</name>
<evidence type="ECO:0000256" key="1">
    <source>
        <dbReference type="SAM" id="Phobius"/>
    </source>
</evidence>
<keyword evidence="1" id="KW-1133">Transmembrane helix</keyword>
<proteinExistence type="predicted"/>
<keyword evidence="3" id="KW-1185">Reference proteome</keyword>